<dbReference type="KEGG" id="aum:AURMO_01432"/>
<dbReference type="AlphaFoldDB" id="A0A2Z3RZP2"/>
<dbReference type="OrthoDB" id="3268863at2"/>
<reference evidence="2 3" key="1">
    <citation type="submission" date="2017-10" db="EMBL/GenBank/DDBJ databases">
        <title>Genome of an Actinobacterium that displays light-enhanced growth.</title>
        <authorList>
            <person name="Maresca J.A."/>
            <person name="Hempel P."/>
            <person name="Shevchenko O."/>
            <person name="Miller K.J."/>
            <person name="Hahn M.W."/>
        </authorList>
    </citation>
    <scope>NUCLEOTIDE SEQUENCE [LARGE SCALE GENOMIC DNA]</scope>
    <source>
        <strain evidence="2 3">MWH-Mo1</strain>
    </source>
</reference>
<dbReference type="EMBL" id="CP023994">
    <property type="protein sequence ID" value="AWR22021.1"/>
    <property type="molecule type" value="Genomic_DNA"/>
</dbReference>
<evidence type="ECO:0000313" key="3">
    <source>
        <dbReference type="Proteomes" id="UP000246894"/>
    </source>
</evidence>
<dbReference type="InterPro" id="IPR021678">
    <property type="entry name" value="DUF3263"/>
</dbReference>
<feature type="region of interest" description="Disordered" evidence="1">
    <location>
        <begin position="65"/>
        <end position="85"/>
    </location>
</feature>
<evidence type="ECO:0000256" key="1">
    <source>
        <dbReference type="SAM" id="MobiDB-lite"/>
    </source>
</evidence>
<dbReference type="Pfam" id="PF11662">
    <property type="entry name" value="DUF3263"/>
    <property type="match status" value="1"/>
</dbReference>
<evidence type="ECO:0008006" key="4">
    <source>
        <dbReference type="Google" id="ProtNLM"/>
    </source>
</evidence>
<protein>
    <recommendedName>
        <fullName evidence="4">DUF3263 domain-containing protein</fullName>
    </recommendedName>
</protein>
<dbReference type="Proteomes" id="UP000246894">
    <property type="component" value="Chromosome"/>
</dbReference>
<proteinExistence type="predicted"/>
<gene>
    <name evidence="2" type="ORF">AURMO_01432</name>
</gene>
<keyword evidence="3" id="KW-1185">Reference proteome</keyword>
<dbReference type="RefSeq" id="WP_110234410.1">
    <property type="nucleotide sequence ID" value="NZ_CP023994.1"/>
</dbReference>
<name>A0A2Z3RZP2_9MICO</name>
<evidence type="ECO:0000313" key="2">
    <source>
        <dbReference type="EMBL" id="AWR22021.1"/>
    </source>
</evidence>
<sequence length="85" mass="10156">MFDERDRAILDFEREWWQHPGAKEDAIRQTFGLSPARYYQVLGKLMDSEAALAYDPMLVKRLKRVRDDRRSSRQKRINPDSSEKN</sequence>
<accession>A0A2Z3RZP2</accession>
<organism evidence="2 3">
    <name type="scientific">Aurantimicrobium photophilum</name>
    <dbReference type="NCBI Taxonomy" id="1987356"/>
    <lineage>
        <taxon>Bacteria</taxon>
        <taxon>Bacillati</taxon>
        <taxon>Actinomycetota</taxon>
        <taxon>Actinomycetes</taxon>
        <taxon>Micrococcales</taxon>
        <taxon>Microbacteriaceae</taxon>
        <taxon>Aurantimicrobium</taxon>
    </lineage>
</organism>